<sequence>MSLPHAVLGLLAVAPGTGYDLTRRFEASLSHAWHASHSQIYPELARLQGRGLVEEAGRGARGSRTWAITEQGRAELDRWLTEVQPNRSQRNETALRWFLLPLLPADQRRTALEREIADIEDSTAFLQASAVGDGGAGDDHPFRATARLGLRINDVMLAWLREQLADT</sequence>
<dbReference type="InterPro" id="IPR036390">
    <property type="entry name" value="WH_DNA-bd_sf"/>
</dbReference>
<reference evidence="2 3" key="1">
    <citation type="submission" date="2020-07" db="EMBL/GenBank/DDBJ databases">
        <title>Sequencing the genomes of 1000 actinobacteria strains.</title>
        <authorList>
            <person name="Klenk H.-P."/>
        </authorList>
    </citation>
    <scope>NUCLEOTIDE SEQUENCE [LARGE SCALE GENOMIC DNA]</scope>
    <source>
        <strain evidence="2 3">DSM 104001</strain>
    </source>
</reference>
<protein>
    <submittedName>
        <fullName evidence="2">DNA-binding PadR family transcriptional regulator</fullName>
    </submittedName>
</protein>
<gene>
    <name evidence="2" type="ORF">GGQ55_003325</name>
</gene>
<evidence type="ECO:0000259" key="1">
    <source>
        <dbReference type="Pfam" id="PF03551"/>
    </source>
</evidence>
<proteinExistence type="predicted"/>
<evidence type="ECO:0000313" key="2">
    <source>
        <dbReference type="EMBL" id="NYJ07047.1"/>
    </source>
</evidence>
<dbReference type="PANTHER" id="PTHR43252">
    <property type="entry name" value="TRANSCRIPTIONAL REGULATOR YQJI"/>
    <property type="match status" value="1"/>
</dbReference>
<dbReference type="Gene3D" id="1.10.10.10">
    <property type="entry name" value="Winged helix-like DNA-binding domain superfamily/Winged helix DNA-binding domain"/>
    <property type="match status" value="1"/>
</dbReference>
<dbReference type="SUPFAM" id="SSF46785">
    <property type="entry name" value="Winged helix' DNA-binding domain"/>
    <property type="match status" value="1"/>
</dbReference>
<feature type="domain" description="Transcription regulator PadR N-terminal" evidence="1">
    <location>
        <begin position="7"/>
        <end position="77"/>
    </location>
</feature>
<name>A0A853CHT2_9ACTN</name>
<dbReference type="EMBL" id="JACBZT010000001">
    <property type="protein sequence ID" value="NYJ07047.1"/>
    <property type="molecule type" value="Genomic_DNA"/>
</dbReference>
<keyword evidence="2" id="KW-0238">DNA-binding</keyword>
<dbReference type="InterPro" id="IPR005149">
    <property type="entry name" value="Tscrpt_reg_PadR_N"/>
</dbReference>
<keyword evidence="3" id="KW-1185">Reference proteome</keyword>
<comment type="caution">
    <text evidence="2">The sequence shown here is derived from an EMBL/GenBank/DDBJ whole genome shotgun (WGS) entry which is preliminary data.</text>
</comment>
<dbReference type="RefSeq" id="WP_179718593.1">
    <property type="nucleotide sequence ID" value="NZ_JACBZT010000001.1"/>
</dbReference>
<dbReference type="Pfam" id="PF03551">
    <property type="entry name" value="PadR"/>
    <property type="match status" value="1"/>
</dbReference>
<dbReference type="InterPro" id="IPR036388">
    <property type="entry name" value="WH-like_DNA-bd_sf"/>
</dbReference>
<dbReference type="AlphaFoldDB" id="A0A853CHT2"/>
<dbReference type="GO" id="GO:0003677">
    <property type="term" value="F:DNA binding"/>
    <property type="evidence" value="ECO:0007669"/>
    <property type="project" value="UniProtKB-KW"/>
</dbReference>
<dbReference type="PANTHER" id="PTHR43252:SF4">
    <property type="entry name" value="TRANSCRIPTIONAL REGULATORY PROTEIN"/>
    <property type="match status" value="1"/>
</dbReference>
<accession>A0A853CHT2</accession>
<dbReference type="Proteomes" id="UP000541969">
    <property type="component" value="Unassembled WGS sequence"/>
</dbReference>
<evidence type="ECO:0000313" key="3">
    <source>
        <dbReference type="Proteomes" id="UP000541969"/>
    </source>
</evidence>
<organism evidence="2 3">
    <name type="scientific">Petropleomorpha daqingensis</name>
    <dbReference type="NCBI Taxonomy" id="2026353"/>
    <lineage>
        <taxon>Bacteria</taxon>
        <taxon>Bacillati</taxon>
        <taxon>Actinomycetota</taxon>
        <taxon>Actinomycetes</taxon>
        <taxon>Geodermatophilales</taxon>
        <taxon>Geodermatophilaceae</taxon>
        <taxon>Petropleomorpha</taxon>
    </lineage>
</organism>